<gene>
    <name evidence="3" type="ORF">PENTCL1PPCAC_17907</name>
</gene>
<reference evidence="3" key="1">
    <citation type="submission" date="2023-10" db="EMBL/GenBank/DDBJ databases">
        <title>Genome assembly of Pristionchus species.</title>
        <authorList>
            <person name="Yoshida K."/>
            <person name="Sommer R.J."/>
        </authorList>
    </citation>
    <scope>NUCLEOTIDE SEQUENCE</scope>
    <source>
        <strain evidence="3">RS0144</strain>
    </source>
</reference>
<dbReference type="InterPro" id="IPR003571">
    <property type="entry name" value="Snake_3FTx"/>
</dbReference>
<evidence type="ECO:0000313" key="3">
    <source>
        <dbReference type="EMBL" id="GMS95732.1"/>
    </source>
</evidence>
<evidence type="ECO:0000313" key="4">
    <source>
        <dbReference type="Proteomes" id="UP001432027"/>
    </source>
</evidence>
<proteinExistence type="predicted"/>
<organism evidence="3 4">
    <name type="scientific">Pristionchus entomophagus</name>
    <dbReference type="NCBI Taxonomy" id="358040"/>
    <lineage>
        <taxon>Eukaryota</taxon>
        <taxon>Metazoa</taxon>
        <taxon>Ecdysozoa</taxon>
        <taxon>Nematoda</taxon>
        <taxon>Chromadorea</taxon>
        <taxon>Rhabditida</taxon>
        <taxon>Rhabditina</taxon>
        <taxon>Diplogasteromorpha</taxon>
        <taxon>Diplogasteroidea</taxon>
        <taxon>Neodiplogasteridae</taxon>
        <taxon>Pristionchus</taxon>
    </lineage>
</organism>
<dbReference type="AlphaFoldDB" id="A0AAV5TNH1"/>
<evidence type="ECO:0000256" key="2">
    <source>
        <dbReference type="SAM" id="SignalP"/>
    </source>
</evidence>
<feature type="chain" id="PRO_5043977823" evidence="2">
    <location>
        <begin position="18"/>
        <end position="276"/>
    </location>
</feature>
<name>A0AAV5TNH1_9BILA</name>
<feature type="region of interest" description="Disordered" evidence="1">
    <location>
        <begin position="214"/>
        <end position="233"/>
    </location>
</feature>
<feature type="signal peptide" evidence="2">
    <location>
        <begin position="1"/>
        <end position="17"/>
    </location>
</feature>
<evidence type="ECO:0000256" key="1">
    <source>
        <dbReference type="SAM" id="MobiDB-lite"/>
    </source>
</evidence>
<dbReference type="CDD" id="cd00206">
    <property type="entry name" value="TFP_snake_toxin"/>
    <property type="match status" value="1"/>
</dbReference>
<keyword evidence="4" id="KW-1185">Reference proteome</keyword>
<accession>A0AAV5TNH1</accession>
<keyword evidence="2" id="KW-0732">Signal</keyword>
<dbReference type="EMBL" id="BTSX01000004">
    <property type="protein sequence ID" value="GMS95732.1"/>
    <property type="molecule type" value="Genomic_DNA"/>
</dbReference>
<dbReference type="GO" id="GO:0090729">
    <property type="term" value="F:toxin activity"/>
    <property type="evidence" value="ECO:0007669"/>
    <property type="project" value="InterPro"/>
</dbReference>
<sequence length="276" mass="31465">MRLCHLLFLFLPHVASAILCRICTNCELETMDTFSICDPGQSCYTLNRANSKMTEMGCGNSCSFVERSRTKDDKCHLCQYDKCNSGKKIIVRGDILKKSTVIKTISETTTEESYIEREIETLPVDEIDPFPIDMAFPHRVISSSDMAKMNGSLISHSIDWPPPLPIPVDESEETRIDKNGGKGVLHAGYDDILDEDLEREVEFDLDSKVDNEKAERVKEEEMEDYNREKDEEKELSHLIYESPSHDDLIQTSLTPSHISLTTVIIFMINHLMCYTV</sequence>
<dbReference type="Proteomes" id="UP001432027">
    <property type="component" value="Unassembled WGS sequence"/>
</dbReference>
<comment type="caution">
    <text evidence="3">The sequence shown here is derived from an EMBL/GenBank/DDBJ whole genome shotgun (WGS) entry which is preliminary data.</text>
</comment>
<dbReference type="GO" id="GO:0005576">
    <property type="term" value="C:extracellular region"/>
    <property type="evidence" value="ECO:0007669"/>
    <property type="project" value="InterPro"/>
</dbReference>
<protein>
    <submittedName>
        <fullName evidence="3">Uncharacterized protein</fullName>
    </submittedName>
</protein>